<name>A0A804Q6B1_MAIZE</name>
<dbReference type="Gramene" id="Zm00001eb299430_T001">
    <property type="protein sequence ID" value="Zm00001eb299430_P001"/>
    <property type="gene ID" value="Zm00001eb299430"/>
</dbReference>
<keyword evidence="2" id="KW-1185">Reference proteome</keyword>
<proteinExistence type="predicted"/>
<accession>A0A804Q6B1</accession>
<sequence>MVTRVKVRTRTHPQTELWISPCPAPIPPRRVQLPSLPHHPCLLTSRSSLVLDSLHQPALPWGTTFHHHPFAADHALRDV</sequence>
<reference evidence="1" key="3">
    <citation type="submission" date="2021-05" db="UniProtKB">
        <authorList>
            <consortium name="EnsemblPlants"/>
        </authorList>
    </citation>
    <scope>IDENTIFICATION</scope>
    <source>
        <strain evidence="1">cv. B73</strain>
    </source>
</reference>
<evidence type="ECO:0000313" key="2">
    <source>
        <dbReference type="Proteomes" id="UP000007305"/>
    </source>
</evidence>
<dbReference type="EnsemblPlants" id="Zm00001eb299430_T001">
    <property type="protein sequence ID" value="Zm00001eb299430_P001"/>
    <property type="gene ID" value="Zm00001eb299430"/>
</dbReference>
<dbReference type="Proteomes" id="UP000007305">
    <property type="component" value="Chromosome 7"/>
</dbReference>
<evidence type="ECO:0000313" key="1">
    <source>
        <dbReference type="EnsemblPlants" id="Zm00001eb299430_P001"/>
    </source>
</evidence>
<dbReference type="AlphaFoldDB" id="A0A804Q6B1"/>
<organism evidence="1 2">
    <name type="scientific">Zea mays</name>
    <name type="common">Maize</name>
    <dbReference type="NCBI Taxonomy" id="4577"/>
    <lineage>
        <taxon>Eukaryota</taxon>
        <taxon>Viridiplantae</taxon>
        <taxon>Streptophyta</taxon>
        <taxon>Embryophyta</taxon>
        <taxon>Tracheophyta</taxon>
        <taxon>Spermatophyta</taxon>
        <taxon>Magnoliopsida</taxon>
        <taxon>Liliopsida</taxon>
        <taxon>Poales</taxon>
        <taxon>Poaceae</taxon>
        <taxon>PACMAD clade</taxon>
        <taxon>Panicoideae</taxon>
        <taxon>Andropogonodae</taxon>
        <taxon>Andropogoneae</taxon>
        <taxon>Tripsacinae</taxon>
        <taxon>Zea</taxon>
    </lineage>
</organism>
<dbReference type="InParanoid" id="A0A804Q6B1"/>
<reference evidence="2" key="1">
    <citation type="submission" date="2015-12" db="EMBL/GenBank/DDBJ databases">
        <title>Update maize B73 reference genome by single molecule sequencing technologies.</title>
        <authorList>
            <consortium name="Maize Genome Sequencing Project"/>
            <person name="Ware D."/>
        </authorList>
    </citation>
    <scope>NUCLEOTIDE SEQUENCE [LARGE SCALE GENOMIC DNA]</scope>
    <source>
        <strain evidence="2">cv. B73</strain>
    </source>
</reference>
<protein>
    <submittedName>
        <fullName evidence="1">Uncharacterized protein</fullName>
    </submittedName>
</protein>
<reference evidence="1" key="2">
    <citation type="submission" date="2019-07" db="EMBL/GenBank/DDBJ databases">
        <authorList>
            <person name="Seetharam A."/>
            <person name="Woodhouse M."/>
            <person name="Cannon E."/>
        </authorList>
    </citation>
    <scope>NUCLEOTIDE SEQUENCE [LARGE SCALE GENOMIC DNA]</scope>
    <source>
        <strain evidence="1">cv. B73</strain>
    </source>
</reference>